<organism evidence="3 4">
    <name type="scientific">Actinoalloteichus hoggarensis</name>
    <dbReference type="NCBI Taxonomy" id="1470176"/>
    <lineage>
        <taxon>Bacteria</taxon>
        <taxon>Bacillati</taxon>
        <taxon>Actinomycetota</taxon>
        <taxon>Actinomycetes</taxon>
        <taxon>Pseudonocardiales</taxon>
        <taxon>Pseudonocardiaceae</taxon>
        <taxon>Actinoalloteichus</taxon>
    </lineage>
</organism>
<dbReference type="RefSeq" id="WP_093940434.1">
    <property type="nucleotide sequence ID" value="NZ_CP022521.1"/>
</dbReference>
<dbReference type="NCBIfam" id="TIGR01552">
    <property type="entry name" value="phd_fam"/>
    <property type="match status" value="1"/>
</dbReference>
<sequence>MSQRIGSRELRRDEAEVVRRVEAGERFTVTRAGRPVADLVPHRPGDPPSAADRTLGAVQAEFRGLPSVDAARWERDRRRADSRFGPDDPSENPWNRGTRHGSAVAGHPDSGPVASNPLSSRFIASEDEPTDPRPAARADAAPPAAVMAEQAPPYPPTSRGGRPDRPGGPPTR</sequence>
<name>A0A221VZ52_9PSEU</name>
<dbReference type="Proteomes" id="UP000204221">
    <property type="component" value="Chromosome"/>
</dbReference>
<dbReference type="EMBL" id="CP022521">
    <property type="protein sequence ID" value="ASO18813.1"/>
    <property type="molecule type" value="Genomic_DNA"/>
</dbReference>
<reference evidence="3 4" key="1">
    <citation type="submission" date="2017-07" db="EMBL/GenBank/DDBJ databases">
        <title>Complete genome sequence of Actinoalloteichus hoggarensis DSM 45943, type strain of Actinoalloteichus hoggarensis.</title>
        <authorList>
            <person name="Ruckert C."/>
            <person name="Nouioui I."/>
            <person name="Willmese J."/>
            <person name="van Wezel G."/>
            <person name="Klenk H.-P."/>
            <person name="Kalinowski J."/>
            <person name="Zotchev S.B."/>
        </authorList>
    </citation>
    <scope>NUCLEOTIDE SEQUENCE [LARGE SCALE GENOMIC DNA]</scope>
    <source>
        <strain evidence="3 4">DSM 45943</strain>
    </source>
</reference>
<accession>A0A221VZ52</accession>
<dbReference type="SUPFAM" id="SSF143120">
    <property type="entry name" value="YefM-like"/>
    <property type="match status" value="1"/>
</dbReference>
<feature type="region of interest" description="Disordered" evidence="2">
    <location>
        <begin position="32"/>
        <end position="172"/>
    </location>
</feature>
<dbReference type="Gene3D" id="3.40.1620.10">
    <property type="entry name" value="YefM-like domain"/>
    <property type="match status" value="1"/>
</dbReference>
<dbReference type="InterPro" id="IPR036165">
    <property type="entry name" value="YefM-like_sf"/>
</dbReference>
<dbReference type="AlphaFoldDB" id="A0A221VZ52"/>
<evidence type="ECO:0000313" key="3">
    <source>
        <dbReference type="EMBL" id="ASO18813.1"/>
    </source>
</evidence>
<dbReference type="OrthoDB" id="33091at2"/>
<dbReference type="KEGG" id="ahg:AHOG_05800"/>
<evidence type="ECO:0000313" key="4">
    <source>
        <dbReference type="Proteomes" id="UP000204221"/>
    </source>
</evidence>
<feature type="compositionally biased region" description="Basic and acidic residues" evidence="2">
    <location>
        <begin position="71"/>
        <end position="86"/>
    </location>
</feature>
<keyword evidence="4" id="KW-1185">Reference proteome</keyword>
<evidence type="ECO:0000256" key="1">
    <source>
        <dbReference type="ARBA" id="ARBA00009981"/>
    </source>
</evidence>
<protein>
    <submittedName>
        <fullName evidence="3">Putative antitoxin VapB5</fullName>
    </submittedName>
</protein>
<proteinExistence type="inferred from homology"/>
<feature type="compositionally biased region" description="Low complexity" evidence="2">
    <location>
        <begin position="137"/>
        <end position="151"/>
    </location>
</feature>
<comment type="similarity">
    <text evidence="1">Belongs to the phD/YefM antitoxin family.</text>
</comment>
<gene>
    <name evidence="3" type="primary">vapB5</name>
    <name evidence="3" type="ORF">AHOG_05800</name>
</gene>
<evidence type="ECO:0000256" key="2">
    <source>
        <dbReference type="SAM" id="MobiDB-lite"/>
    </source>
</evidence>